<evidence type="ECO:0000259" key="4">
    <source>
        <dbReference type="PROSITE" id="PS50042"/>
    </source>
</evidence>
<dbReference type="SUPFAM" id="SSF46785">
    <property type="entry name" value="Winged helix' DNA-binding domain"/>
    <property type="match status" value="1"/>
</dbReference>
<evidence type="ECO:0000313" key="6">
    <source>
        <dbReference type="EMBL" id="QST82025.1"/>
    </source>
</evidence>
<gene>
    <name evidence="6" type="ORF">SRIM_019305</name>
</gene>
<dbReference type="InterPro" id="IPR036390">
    <property type="entry name" value="WH_DNA-bd_sf"/>
</dbReference>
<keyword evidence="2" id="KW-0238">DNA-binding</keyword>
<evidence type="ECO:0000256" key="3">
    <source>
        <dbReference type="ARBA" id="ARBA00023163"/>
    </source>
</evidence>
<reference evidence="6" key="1">
    <citation type="submission" date="2012-12" db="EMBL/GenBank/DDBJ databases">
        <authorList>
            <person name="Pethick F.E."/>
            <person name="MacFadyen A.C."/>
            <person name="Tang Z."/>
            <person name="Sangal V."/>
            <person name="Tze-Tze L."/>
            <person name="Chu J."/>
            <person name="Guo M."/>
            <person name="Kirby R."/>
            <person name="Hoskisson P.A."/>
            <person name="Herron P.R."/>
            <person name="Hunter I.S."/>
        </authorList>
    </citation>
    <scope>NUCLEOTIDE SEQUENCE</scope>
    <source>
        <strain evidence="6">ATCC 10970</strain>
    </source>
</reference>
<keyword evidence="3" id="KW-0804">Transcription</keyword>
<dbReference type="GO" id="GO:0005829">
    <property type="term" value="C:cytosol"/>
    <property type="evidence" value="ECO:0007669"/>
    <property type="project" value="TreeGrafter"/>
</dbReference>
<dbReference type="InterPro" id="IPR000595">
    <property type="entry name" value="cNMP-bd_dom"/>
</dbReference>
<dbReference type="PROSITE" id="PS51063">
    <property type="entry name" value="HTH_CRP_2"/>
    <property type="match status" value="1"/>
</dbReference>
<dbReference type="Pfam" id="PF00027">
    <property type="entry name" value="cNMP_binding"/>
    <property type="match status" value="1"/>
</dbReference>
<dbReference type="GO" id="GO:0003700">
    <property type="term" value="F:DNA-binding transcription factor activity"/>
    <property type="evidence" value="ECO:0007669"/>
    <property type="project" value="TreeGrafter"/>
</dbReference>
<dbReference type="AlphaFoldDB" id="A0A8A1UVH6"/>
<evidence type="ECO:0000313" key="7">
    <source>
        <dbReference type="Proteomes" id="UP000011074"/>
    </source>
</evidence>
<name>A0A8A1UVH6_STRR1</name>
<dbReference type="CDD" id="cd00038">
    <property type="entry name" value="CAP_ED"/>
    <property type="match status" value="1"/>
</dbReference>
<protein>
    <submittedName>
        <fullName evidence="6">Crp/Fnr family transcriptional regulator</fullName>
    </submittedName>
</protein>
<dbReference type="EMBL" id="CP048261">
    <property type="protein sequence ID" value="QST82025.1"/>
    <property type="molecule type" value="Genomic_DNA"/>
</dbReference>
<dbReference type="Pfam" id="PF13545">
    <property type="entry name" value="HTH_Crp_2"/>
    <property type="match status" value="1"/>
</dbReference>
<dbReference type="Proteomes" id="UP000011074">
    <property type="component" value="Chromosome"/>
</dbReference>
<organism evidence="6 7">
    <name type="scientific">Streptomyces rimosus subsp. rimosus (strain ATCC 10970 / DSM 40260 / JCM 4667 / NRRL 2234)</name>
    <dbReference type="NCBI Taxonomy" id="1265868"/>
    <lineage>
        <taxon>Bacteria</taxon>
        <taxon>Bacillati</taxon>
        <taxon>Actinomycetota</taxon>
        <taxon>Actinomycetes</taxon>
        <taxon>Kitasatosporales</taxon>
        <taxon>Streptomycetaceae</taxon>
        <taxon>Streptomyces</taxon>
    </lineage>
</organism>
<keyword evidence="1" id="KW-0805">Transcription regulation</keyword>
<dbReference type="SMART" id="SM00100">
    <property type="entry name" value="cNMP"/>
    <property type="match status" value="1"/>
</dbReference>
<dbReference type="InterPro" id="IPR018490">
    <property type="entry name" value="cNMP-bd_dom_sf"/>
</dbReference>
<dbReference type="SUPFAM" id="SSF51206">
    <property type="entry name" value="cAMP-binding domain-like"/>
    <property type="match status" value="1"/>
</dbReference>
<dbReference type="InterPro" id="IPR050397">
    <property type="entry name" value="Env_Response_Regulators"/>
</dbReference>
<evidence type="ECO:0000256" key="2">
    <source>
        <dbReference type="ARBA" id="ARBA00023125"/>
    </source>
</evidence>
<feature type="domain" description="Cyclic nucleotide-binding" evidence="4">
    <location>
        <begin position="3"/>
        <end position="106"/>
    </location>
</feature>
<dbReference type="Gene3D" id="2.60.120.10">
    <property type="entry name" value="Jelly Rolls"/>
    <property type="match status" value="1"/>
</dbReference>
<dbReference type="InterPro" id="IPR014710">
    <property type="entry name" value="RmlC-like_jellyroll"/>
</dbReference>
<dbReference type="GO" id="GO:0003677">
    <property type="term" value="F:DNA binding"/>
    <property type="evidence" value="ECO:0007669"/>
    <property type="project" value="UniProtKB-KW"/>
</dbReference>
<feature type="domain" description="HTH crp-type" evidence="5">
    <location>
        <begin position="136"/>
        <end position="210"/>
    </location>
</feature>
<dbReference type="PROSITE" id="PS50042">
    <property type="entry name" value="CNMP_BINDING_3"/>
    <property type="match status" value="1"/>
</dbReference>
<sequence length="218" mass="23944">MNFRHLVSEAAWNDLLHRGQRRRYTRAAWLFHQGESPDFVVALTDGIVKITQLTKGGTVAPLALRGPGEVLGEIGALLNKPRSASVKAVSECIGYVLPAHAFRGYINRHDLNSAVYQLAIQRMHENEQLRSALTRLPPQARVAQVIRYLAAEIGERGDDGIVTLQLGMSRDELATMASMSRSSAMAVLRTFHDAHVLDLGRERLAVRDSAALAELADG</sequence>
<reference evidence="6" key="2">
    <citation type="submission" date="2020-01" db="EMBL/GenBank/DDBJ databases">
        <authorList>
            <person name="Algora L."/>
            <person name="Schniete J.K."/>
            <person name="MacFadyen A."/>
            <person name="Hoskisson P.A."/>
            <person name="Hunter I.S."/>
            <person name="Herron P.R."/>
        </authorList>
    </citation>
    <scope>NUCLEOTIDE SEQUENCE</scope>
    <source>
        <strain evidence="6">ATCC 10970</strain>
    </source>
</reference>
<dbReference type="PANTHER" id="PTHR24567">
    <property type="entry name" value="CRP FAMILY TRANSCRIPTIONAL REGULATORY PROTEIN"/>
    <property type="match status" value="1"/>
</dbReference>
<reference evidence="6" key="3">
    <citation type="journal article" date="2021" name="bioRxiv">
        <title>Bilateral symmetry of linear streptomycete chromosomes.</title>
        <authorList>
            <person name="Algora-Gallardo L."/>
            <person name="Schniete J.K."/>
            <person name="Mark D.R."/>
            <person name="Hunter I.S."/>
            <person name="Herron P.R."/>
        </authorList>
    </citation>
    <scope>NUCLEOTIDE SEQUENCE</scope>
    <source>
        <strain evidence="6">ATCC 10970</strain>
    </source>
</reference>
<evidence type="ECO:0000256" key="1">
    <source>
        <dbReference type="ARBA" id="ARBA00023015"/>
    </source>
</evidence>
<dbReference type="PANTHER" id="PTHR24567:SF68">
    <property type="entry name" value="DNA-BINDING TRANSCRIPTIONAL DUAL REGULATOR CRP"/>
    <property type="match status" value="1"/>
</dbReference>
<accession>A0A8A1UVH6</accession>
<dbReference type="InterPro" id="IPR012318">
    <property type="entry name" value="HTH_CRP"/>
</dbReference>
<proteinExistence type="predicted"/>
<evidence type="ECO:0000259" key="5">
    <source>
        <dbReference type="PROSITE" id="PS51063"/>
    </source>
</evidence>